<reference evidence="3" key="1">
    <citation type="journal article" date="2010" name="Nat. Biotechnol.">
        <title>Draft genome sequence of the oilseed species Ricinus communis.</title>
        <authorList>
            <person name="Chan A.P."/>
            <person name="Crabtree J."/>
            <person name="Zhao Q."/>
            <person name="Lorenzi H."/>
            <person name="Orvis J."/>
            <person name="Puiu D."/>
            <person name="Melake-Berhan A."/>
            <person name="Jones K.M."/>
            <person name="Redman J."/>
            <person name="Chen G."/>
            <person name="Cahoon E.B."/>
            <person name="Gedil M."/>
            <person name="Stanke M."/>
            <person name="Haas B.J."/>
            <person name="Wortman J.R."/>
            <person name="Fraser-Liggett C.M."/>
            <person name="Ravel J."/>
            <person name="Rabinowicz P.D."/>
        </authorList>
    </citation>
    <scope>NUCLEOTIDE SEQUENCE [LARGE SCALE GENOMIC DNA]</scope>
    <source>
        <strain evidence="3">cv. Hale</strain>
    </source>
</reference>
<sequence length="139" mass="15931">MAEVEQVSGRTKGNSNKIEVSSPENTAETDVSSSETSNSWFEIKTKRQRTKTKIIGVKRKYAYSPVRSEIERIMPQWGRKKRRNMNKYRKVSPSPTSLDNPFPCISGLVIPGIIPDLDSLVWDDSIFVDFFKDIPEFED</sequence>
<evidence type="ECO:0000313" key="2">
    <source>
        <dbReference type="EMBL" id="EEF35647.1"/>
    </source>
</evidence>
<gene>
    <name evidence="2" type="ORF">RCOM_0090190</name>
</gene>
<evidence type="ECO:0000256" key="1">
    <source>
        <dbReference type="SAM" id="MobiDB-lite"/>
    </source>
</evidence>
<protein>
    <submittedName>
        <fullName evidence="2">Uncharacterized protein</fullName>
    </submittedName>
</protein>
<evidence type="ECO:0000313" key="3">
    <source>
        <dbReference type="Proteomes" id="UP000008311"/>
    </source>
</evidence>
<dbReference type="EMBL" id="EQ974011">
    <property type="protein sequence ID" value="EEF35647.1"/>
    <property type="molecule type" value="Genomic_DNA"/>
</dbReference>
<name>B9SL64_RICCO</name>
<dbReference type="AlphaFoldDB" id="B9SL64"/>
<feature type="region of interest" description="Disordered" evidence="1">
    <location>
        <begin position="1"/>
        <end position="42"/>
    </location>
</feature>
<dbReference type="InParanoid" id="B9SL64"/>
<accession>B9SL64</accession>
<feature type="compositionally biased region" description="Polar residues" evidence="1">
    <location>
        <begin position="8"/>
        <end position="40"/>
    </location>
</feature>
<proteinExistence type="predicted"/>
<dbReference type="Proteomes" id="UP000008311">
    <property type="component" value="Unassembled WGS sequence"/>
</dbReference>
<organism evidence="2 3">
    <name type="scientific">Ricinus communis</name>
    <name type="common">Castor bean</name>
    <dbReference type="NCBI Taxonomy" id="3988"/>
    <lineage>
        <taxon>Eukaryota</taxon>
        <taxon>Viridiplantae</taxon>
        <taxon>Streptophyta</taxon>
        <taxon>Embryophyta</taxon>
        <taxon>Tracheophyta</taxon>
        <taxon>Spermatophyta</taxon>
        <taxon>Magnoliopsida</taxon>
        <taxon>eudicotyledons</taxon>
        <taxon>Gunneridae</taxon>
        <taxon>Pentapetalae</taxon>
        <taxon>rosids</taxon>
        <taxon>fabids</taxon>
        <taxon>Malpighiales</taxon>
        <taxon>Euphorbiaceae</taxon>
        <taxon>Acalyphoideae</taxon>
        <taxon>Acalypheae</taxon>
        <taxon>Ricinus</taxon>
    </lineage>
</organism>
<keyword evidence="3" id="KW-1185">Reference proteome</keyword>